<dbReference type="InParanoid" id="A0A1Y2ANB7"/>
<sequence>MSTSIPKTMKALVQEDKKKASVKEIAVPALEPNDVLVKVQYTAQQNPTDWKHAAFLSPPGAILGCDFSGTVVALGTNLAVPLKVGDKVAGSVHGGLYPDKGSNAEYLRAESDLVFKVPEGLKLDEAATYGIGWGTACQTLVHSQGQQFPPAKVAGSPWLLIYGASSSVGLFAVELAKAMGYKVVAVCSPHSYDLVKSYGADELVDYHDGDAASAEIKRITGGTLERGLDTISEGSSFKIAIGGFGDKGGRLNAILPPPDEAKAIRKDIEIVNTLMYTIFGKPFKFGPNEIPANPKDREFAVEWLRRTPELITKFGIRSNPVVLRGGLEHVTEGWQEMKDGKVSGKKLVYKIAE</sequence>
<reference evidence="2 3" key="1">
    <citation type="submission" date="2016-07" db="EMBL/GenBank/DDBJ databases">
        <title>Pervasive Adenine N6-methylation of Active Genes in Fungi.</title>
        <authorList>
            <consortium name="DOE Joint Genome Institute"/>
            <person name="Mondo S.J."/>
            <person name="Dannebaum R.O."/>
            <person name="Kuo R.C."/>
            <person name="Labutti K."/>
            <person name="Haridas S."/>
            <person name="Kuo A."/>
            <person name="Salamov A."/>
            <person name="Ahrendt S.R."/>
            <person name="Lipzen A."/>
            <person name="Sullivan W."/>
            <person name="Andreopoulos W.B."/>
            <person name="Clum A."/>
            <person name="Lindquist E."/>
            <person name="Daum C."/>
            <person name="Ramamoorthy G.K."/>
            <person name="Gryganskyi A."/>
            <person name="Culley D."/>
            <person name="Magnuson J.K."/>
            <person name="James T.Y."/>
            <person name="O'Malley M.A."/>
            <person name="Stajich J.E."/>
            <person name="Spatafora J.W."/>
            <person name="Visel A."/>
            <person name="Grigoriev I.V."/>
        </authorList>
    </citation>
    <scope>NUCLEOTIDE SEQUENCE [LARGE SCALE GENOMIC DNA]</scope>
    <source>
        <strain evidence="2 3">68-887.2</strain>
    </source>
</reference>
<dbReference type="EMBL" id="MCFC01000076">
    <property type="protein sequence ID" value="ORY23707.1"/>
    <property type="molecule type" value="Genomic_DNA"/>
</dbReference>
<protein>
    <submittedName>
        <fullName evidence="2">Putative Enoyl reductase</fullName>
    </submittedName>
</protein>
<dbReference type="GO" id="GO:0016651">
    <property type="term" value="F:oxidoreductase activity, acting on NAD(P)H"/>
    <property type="evidence" value="ECO:0007669"/>
    <property type="project" value="InterPro"/>
</dbReference>
<dbReference type="PANTHER" id="PTHR45348:SF7">
    <property type="entry name" value="ZINC BINDING OXIDOREDUCTASE, PUTATIVE-RELATED"/>
    <property type="match status" value="1"/>
</dbReference>
<dbReference type="Gene3D" id="3.40.50.720">
    <property type="entry name" value="NAD(P)-binding Rossmann-like Domain"/>
    <property type="match status" value="1"/>
</dbReference>
<dbReference type="Pfam" id="PF08240">
    <property type="entry name" value="ADH_N"/>
    <property type="match status" value="1"/>
</dbReference>
<dbReference type="InterPro" id="IPR013154">
    <property type="entry name" value="ADH-like_N"/>
</dbReference>
<dbReference type="InterPro" id="IPR020843">
    <property type="entry name" value="ER"/>
</dbReference>
<name>A0A1Y2ANB7_9TREE</name>
<accession>A0A1Y2ANB7</accession>
<dbReference type="Proteomes" id="UP000193986">
    <property type="component" value="Unassembled WGS sequence"/>
</dbReference>
<dbReference type="InterPro" id="IPR011032">
    <property type="entry name" value="GroES-like_sf"/>
</dbReference>
<dbReference type="SUPFAM" id="SSF50129">
    <property type="entry name" value="GroES-like"/>
    <property type="match status" value="1"/>
</dbReference>
<dbReference type="CDD" id="cd08249">
    <property type="entry name" value="enoyl_reductase_like"/>
    <property type="match status" value="1"/>
</dbReference>
<feature type="domain" description="Enoyl reductase (ER)" evidence="1">
    <location>
        <begin position="20"/>
        <end position="348"/>
    </location>
</feature>
<proteinExistence type="predicted"/>
<organism evidence="2 3">
    <name type="scientific">Naematelia encephala</name>
    <dbReference type="NCBI Taxonomy" id="71784"/>
    <lineage>
        <taxon>Eukaryota</taxon>
        <taxon>Fungi</taxon>
        <taxon>Dikarya</taxon>
        <taxon>Basidiomycota</taxon>
        <taxon>Agaricomycotina</taxon>
        <taxon>Tremellomycetes</taxon>
        <taxon>Tremellales</taxon>
        <taxon>Naemateliaceae</taxon>
        <taxon>Naematelia</taxon>
    </lineage>
</organism>
<keyword evidence="3" id="KW-1185">Reference proteome</keyword>
<comment type="caution">
    <text evidence="2">The sequence shown here is derived from an EMBL/GenBank/DDBJ whole genome shotgun (WGS) entry which is preliminary data.</text>
</comment>
<dbReference type="Pfam" id="PF00107">
    <property type="entry name" value="ADH_zinc_N"/>
    <property type="match status" value="1"/>
</dbReference>
<dbReference type="PANTHER" id="PTHR45348">
    <property type="entry name" value="HYPOTHETICAL OXIDOREDUCTASE (EUROFUNG)"/>
    <property type="match status" value="1"/>
</dbReference>
<dbReference type="InterPro" id="IPR047122">
    <property type="entry name" value="Trans-enoyl_RdTase-like"/>
</dbReference>
<dbReference type="InterPro" id="IPR036291">
    <property type="entry name" value="NAD(P)-bd_dom_sf"/>
</dbReference>
<evidence type="ECO:0000259" key="1">
    <source>
        <dbReference type="SMART" id="SM00829"/>
    </source>
</evidence>
<dbReference type="STRING" id="71784.A0A1Y2ANB7"/>
<dbReference type="SUPFAM" id="SSF51735">
    <property type="entry name" value="NAD(P)-binding Rossmann-fold domains"/>
    <property type="match status" value="1"/>
</dbReference>
<gene>
    <name evidence="2" type="ORF">BCR39DRAFT_473002</name>
</gene>
<dbReference type="FunCoup" id="A0A1Y2ANB7">
    <property type="interactions" value="10"/>
</dbReference>
<dbReference type="AlphaFoldDB" id="A0A1Y2ANB7"/>
<dbReference type="Gene3D" id="3.90.180.10">
    <property type="entry name" value="Medium-chain alcohol dehydrogenases, catalytic domain"/>
    <property type="match status" value="1"/>
</dbReference>
<dbReference type="OrthoDB" id="10257049at2759"/>
<dbReference type="SMART" id="SM00829">
    <property type="entry name" value="PKS_ER"/>
    <property type="match status" value="1"/>
</dbReference>
<evidence type="ECO:0000313" key="3">
    <source>
        <dbReference type="Proteomes" id="UP000193986"/>
    </source>
</evidence>
<evidence type="ECO:0000313" key="2">
    <source>
        <dbReference type="EMBL" id="ORY23707.1"/>
    </source>
</evidence>
<dbReference type="InterPro" id="IPR013149">
    <property type="entry name" value="ADH-like_C"/>
</dbReference>